<keyword evidence="3" id="KW-1185">Reference proteome</keyword>
<feature type="region of interest" description="Disordered" evidence="1">
    <location>
        <begin position="1"/>
        <end position="67"/>
    </location>
</feature>
<feature type="compositionally biased region" description="Polar residues" evidence="1">
    <location>
        <begin position="1"/>
        <end position="20"/>
    </location>
</feature>
<dbReference type="AlphaFoldDB" id="A0A7I8WRD0"/>
<feature type="region of interest" description="Disordered" evidence="1">
    <location>
        <begin position="390"/>
        <end position="537"/>
    </location>
</feature>
<feature type="compositionally biased region" description="Polar residues" evidence="1">
    <location>
        <begin position="404"/>
        <end position="418"/>
    </location>
</feature>
<reference evidence="2" key="1">
    <citation type="submission" date="2020-09" db="EMBL/GenBank/DDBJ databases">
        <authorList>
            <person name="Kikuchi T."/>
        </authorList>
    </citation>
    <scope>NUCLEOTIDE SEQUENCE</scope>
    <source>
        <strain evidence="2">Ka4C1</strain>
    </source>
</reference>
<name>A0A7I8WRD0_BURXY</name>
<dbReference type="Proteomes" id="UP000582659">
    <property type="component" value="Unassembled WGS sequence"/>
</dbReference>
<evidence type="ECO:0000313" key="2">
    <source>
        <dbReference type="EMBL" id="CAD5225328.1"/>
    </source>
</evidence>
<evidence type="ECO:0000313" key="3">
    <source>
        <dbReference type="Proteomes" id="UP000659654"/>
    </source>
</evidence>
<evidence type="ECO:0000256" key="1">
    <source>
        <dbReference type="SAM" id="MobiDB-lite"/>
    </source>
</evidence>
<accession>A0A7I8WRD0</accession>
<comment type="caution">
    <text evidence="2">The sequence shown here is derived from an EMBL/GenBank/DDBJ whole genome shotgun (WGS) entry which is preliminary data.</text>
</comment>
<feature type="region of interest" description="Disordered" evidence="1">
    <location>
        <begin position="348"/>
        <end position="374"/>
    </location>
</feature>
<feature type="compositionally biased region" description="Basic and acidic residues" evidence="1">
    <location>
        <begin position="21"/>
        <end position="39"/>
    </location>
</feature>
<gene>
    <name evidence="2" type="ORF">BXYJ_LOCUS8489</name>
</gene>
<dbReference type="Proteomes" id="UP000659654">
    <property type="component" value="Unassembled WGS sequence"/>
</dbReference>
<organism evidence="2 3">
    <name type="scientific">Bursaphelenchus xylophilus</name>
    <name type="common">Pinewood nematode worm</name>
    <name type="synonym">Aphelenchoides xylophilus</name>
    <dbReference type="NCBI Taxonomy" id="6326"/>
    <lineage>
        <taxon>Eukaryota</taxon>
        <taxon>Metazoa</taxon>
        <taxon>Ecdysozoa</taxon>
        <taxon>Nematoda</taxon>
        <taxon>Chromadorea</taxon>
        <taxon>Rhabditida</taxon>
        <taxon>Tylenchina</taxon>
        <taxon>Tylenchomorpha</taxon>
        <taxon>Aphelenchoidea</taxon>
        <taxon>Aphelenchoididae</taxon>
        <taxon>Bursaphelenchus</taxon>
    </lineage>
</organism>
<protein>
    <submittedName>
        <fullName evidence="2">(pine wood nematode) hypothetical protein</fullName>
    </submittedName>
</protein>
<dbReference type="EMBL" id="CAJFCV020000004">
    <property type="protein sequence ID" value="CAG9114394.1"/>
    <property type="molecule type" value="Genomic_DNA"/>
</dbReference>
<sequence length="569" mass="64897">MISSAENTKPSGFIPQQNRWQRSDGARNGEHTDANRETSCEQPEELQNGGQSENRPPPAYYSNSFNSSNQRNLDQLVNVPTLYYGAYMKQWVFNLRCFAASIGYEMKTVFYLPKCINNALHQNAFMEGVSLFYNPQIHDHFPGWPLNTAPIQPTKFLPAAQVNAELPMAHLKDMYNNMHANIATLHRITNPYHVKNTNDLQLVVYWRAAQIYDELVQHTRTIGLARNCQEFAKMDDSENVKKPVIFYHRLFPIMVADELPYIPPPTPHFFANHFLPSLGLNTRRPRMQTYVHPSQIQQFAMPQQFQPIPQLIPDLGPQQFTQHPNLAPNHQFVPPQIQAGPIPVQVQEFAPQGHPQPPHNMNFVPQNQGQPQVPEFVPRHHQHVQGNGFVQQQLPRQPSEEQTTRASPYNGGSSSGTPPQYLPQQELGKVPPMTQHQQPYPHSHPKFVNHNYHQNGHAQPPYPHYGQFNPSNEQAYHDENVAPNQPPPQYLPTCQYPPNVIPQHASFPISQSPQNSSSLGNSPPSAYSLAQTPPNSQIPRLNQVQHGQLYYHPEQYQQPLCQAMEQVRV</sequence>
<dbReference type="EMBL" id="CAJFDI010000004">
    <property type="protein sequence ID" value="CAD5225328.1"/>
    <property type="molecule type" value="Genomic_DNA"/>
</dbReference>
<proteinExistence type="predicted"/>
<feature type="compositionally biased region" description="Polar residues" evidence="1">
    <location>
        <begin position="508"/>
        <end position="537"/>
    </location>
</feature>